<dbReference type="EMBL" id="CALTRL010003814">
    <property type="protein sequence ID" value="CAH7682042.1"/>
    <property type="molecule type" value="Genomic_DNA"/>
</dbReference>
<evidence type="ECO:0000313" key="1">
    <source>
        <dbReference type="EMBL" id="CAH7682042.1"/>
    </source>
</evidence>
<evidence type="ECO:0000313" key="2">
    <source>
        <dbReference type="Proteomes" id="UP001153365"/>
    </source>
</evidence>
<proteinExistence type="predicted"/>
<dbReference type="AlphaFoldDB" id="A0AAV0B534"/>
<name>A0AAV0B534_PHAPC</name>
<dbReference type="Pfam" id="PF04090">
    <property type="entry name" value="Rrn11"/>
    <property type="match status" value="1"/>
</dbReference>
<accession>A0AAV0B534</accession>
<keyword evidence="2" id="KW-1185">Reference proteome</keyword>
<protein>
    <submittedName>
        <fullName evidence="1">Uncharacterized protein</fullName>
    </submittedName>
</protein>
<organism evidence="1 2">
    <name type="scientific">Phakopsora pachyrhizi</name>
    <name type="common">Asian soybean rust disease fungus</name>
    <dbReference type="NCBI Taxonomy" id="170000"/>
    <lineage>
        <taxon>Eukaryota</taxon>
        <taxon>Fungi</taxon>
        <taxon>Dikarya</taxon>
        <taxon>Basidiomycota</taxon>
        <taxon>Pucciniomycotina</taxon>
        <taxon>Pucciniomycetes</taxon>
        <taxon>Pucciniales</taxon>
        <taxon>Phakopsoraceae</taxon>
        <taxon>Phakopsora</taxon>
    </lineage>
</organism>
<dbReference type="InterPro" id="IPR007224">
    <property type="entry name" value="TIF_Rrn11"/>
</dbReference>
<dbReference type="GO" id="GO:0001164">
    <property type="term" value="F:RNA polymerase I core promoter sequence-specific DNA binding"/>
    <property type="evidence" value="ECO:0007669"/>
    <property type="project" value="InterPro"/>
</dbReference>
<dbReference type="Proteomes" id="UP001153365">
    <property type="component" value="Unassembled WGS sequence"/>
</dbReference>
<comment type="caution">
    <text evidence="1">The sequence shown here is derived from an EMBL/GenBank/DDBJ whole genome shotgun (WGS) entry which is preliminary data.</text>
</comment>
<sequence>MNASDSVVFELLAARRLAERYSVDPVTGGHRKLHIRRLFDMLHICEMRRDVDRAKRIWSILIRCREVNFSQVWDLGLRLLHLPHPHSFKGSYDADIEIVDKYLGYLKACQNLSTQESSKILMEYLCVLVSVGRRTEALDEVELYLSVLPHSQHSGLHEFAGMIALSIPQPDTSLLELEEVSCEPQTVTVSISNSPYFMRAKAYFERAQVLDPSSLVSIGYLKLVG</sequence>
<dbReference type="GO" id="GO:0001181">
    <property type="term" value="F:RNA polymerase I general transcription initiation factor activity"/>
    <property type="evidence" value="ECO:0007669"/>
    <property type="project" value="InterPro"/>
</dbReference>
<reference evidence="1" key="1">
    <citation type="submission" date="2022-06" db="EMBL/GenBank/DDBJ databases">
        <authorList>
            <consortium name="SYNGENTA / RWTH Aachen University"/>
        </authorList>
    </citation>
    <scope>NUCLEOTIDE SEQUENCE</scope>
</reference>
<gene>
    <name evidence="1" type="ORF">PPACK8108_LOCUS14737</name>
</gene>